<protein>
    <submittedName>
        <fullName evidence="1">Uncharacterized protein</fullName>
    </submittedName>
</protein>
<evidence type="ECO:0000313" key="1">
    <source>
        <dbReference type="EnsemblPlants" id="AET5Gv20351600.1"/>
    </source>
</evidence>
<dbReference type="Proteomes" id="UP000015105">
    <property type="component" value="Chromosome 5D"/>
</dbReference>
<sequence>MQYNGPTFQLPPTVLERRYPASVIVERTLRVWAFSRWRVARGFAQWFLGAGFAHLPAGSPVMFRLEEVCPNSRTPPIGLTETFTNRFDACYLIGKVFWCVCEFIAFTTRNIFTNFDCIFPTRDDMHSLPYYIGEDGMERRS</sequence>
<evidence type="ECO:0000313" key="2">
    <source>
        <dbReference type="Proteomes" id="UP000015105"/>
    </source>
</evidence>
<organism evidence="1 2">
    <name type="scientific">Aegilops tauschii subsp. strangulata</name>
    <name type="common">Goatgrass</name>
    <dbReference type="NCBI Taxonomy" id="200361"/>
    <lineage>
        <taxon>Eukaryota</taxon>
        <taxon>Viridiplantae</taxon>
        <taxon>Streptophyta</taxon>
        <taxon>Embryophyta</taxon>
        <taxon>Tracheophyta</taxon>
        <taxon>Spermatophyta</taxon>
        <taxon>Magnoliopsida</taxon>
        <taxon>Liliopsida</taxon>
        <taxon>Poales</taxon>
        <taxon>Poaceae</taxon>
        <taxon>BOP clade</taxon>
        <taxon>Pooideae</taxon>
        <taxon>Triticodae</taxon>
        <taxon>Triticeae</taxon>
        <taxon>Triticinae</taxon>
        <taxon>Aegilops</taxon>
    </lineage>
</organism>
<reference evidence="1" key="3">
    <citation type="journal article" date="2017" name="Nature">
        <title>Genome sequence of the progenitor of the wheat D genome Aegilops tauschii.</title>
        <authorList>
            <person name="Luo M.C."/>
            <person name="Gu Y.Q."/>
            <person name="Puiu D."/>
            <person name="Wang H."/>
            <person name="Twardziok S.O."/>
            <person name="Deal K.R."/>
            <person name="Huo N."/>
            <person name="Zhu T."/>
            <person name="Wang L."/>
            <person name="Wang Y."/>
            <person name="McGuire P.E."/>
            <person name="Liu S."/>
            <person name="Long H."/>
            <person name="Ramasamy R.K."/>
            <person name="Rodriguez J.C."/>
            <person name="Van S.L."/>
            <person name="Yuan L."/>
            <person name="Wang Z."/>
            <person name="Xia Z."/>
            <person name="Xiao L."/>
            <person name="Anderson O.D."/>
            <person name="Ouyang S."/>
            <person name="Liang Y."/>
            <person name="Zimin A.V."/>
            <person name="Pertea G."/>
            <person name="Qi P."/>
            <person name="Bennetzen J.L."/>
            <person name="Dai X."/>
            <person name="Dawson M.W."/>
            <person name="Muller H.G."/>
            <person name="Kugler K."/>
            <person name="Rivarola-Duarte L."/>
            <person name="Spannagl M."/>
            <person name="Mayer K.F.X."/>
            <person name="Lu F.H."/>
            <person name="Bevan M.W."/>
            <person name="Leroy P."/>
            <person name="Li P."/>
            <person name="You F.M."/>
            <person name="Sun Q."/>
            <person name="Liu Z."/>
            <person name="Lyons E."/>
            <person name="Wicker T."/>
            <person name="Salzberg S.L."/>
            <person name="Devos K.M."/>
            <person name="Dvorak J."/>
        </authorList>
    </citation>
    <scope>NUCLEOTIDE SEQUENCE [LARGE SCALE GENOMIC DNA]</scope>
    <source>
        <strain evidence="1">cv. AL8/78</strain>
    </source>
</reference>
<dbReference type="EnsemblPlants" id="AET5Gv20351600.1">
    <property type="protein sequence ID" value="AET5Gv20351600.1"/>
    <property type="gene ID" value="AET5Gv20351600"/>
</dbReference>
<reference evidence="1" key="5">
    <citation type="journal article" date="2021" name="G3 (Bethesda)">
        <title>Aegilops tauschii genome assembly Aet v5.0 features greater sequence contiguity and improved annotation.</title>
        <authorList>
            <person name="Wang L."/>
            <person name="Zhu T."/>
            <person name="Rodriguez J.C."/>
            <person name="Deal K.R."/>
            <person name="Dubcovsky J."/>
            <person name="McGuire P.E."/>
            <person name="Lux T."/>
            <person name="Spannagl M."/>
            <person name="Mayer K.F.X."/>
            <person name="Baldrich P."/>
            <person name="Meyers B.C."/>
            <person name="Huo N."/>
            <person name="Gu Y.Q."/>
            <person name="Zhou H."/>
            <person name="Devos K.M."/>
            <person name="Bennetzen J.L."/>
            <person name="Unver T."/>
            <person name="Budak H."/>
            <person name="Gulick P.J."/>
            <person name="Galiba G."/>
            <person name="Kalapos B."/>
            <person name="Nelson D.R."/>
            <person name="Li P."/>
            <person name="You F.M."/>
            <person name="Luo M.C."/>
            <person name="Dvorak J."/>
        </authorList>
    </citation>
    <scope>NUCLEOTIDE SEQUENCE [LARGE SCALE GENOMIC DNA]</scope>
    <source>
        <strain evidence="1">cv. AL8/78</strain>
    </source>
</reference>
<reference evidence="1" key="4">
    <citation type="submission" date="2019-03" db="UniProtKB">
        <authorList>
            <consortium name="EnsemblPlants"/>
        </authorList>
    </citation>
    <scope>IDENTIFICATION</scope>
</reference>
<proteinExistence type="predicted"/>
<dbReference type="AlphaFoldDB" id="A0A453KA26"/>
<reference evidence="2" key="2">
    <citation type="journal article" date="2017" name="Nat. Plants">
        <title>The Aegilops tauschii genome reveals multiple impacts of transposons.</title>
        <authorList>
            <person name="Zhao G."/>
            <person name="Zou C."/>
            <person name="Li K."/>
            <person name="Wang K."/>
            <person name="Li T."/>
            <person name="Gao L."/>
            <person name="Zhang X."/>
            <person name="Wang H."/>
            <person name="Yang Z."/>
            <person name="Liu X."/>
            <person name="Jiang W."/>
            <person name="Mao L."/>
            <person name="Kong X."/>
            <person name="Jiao Y."/>
            <person name="Jia J."/>
        </authorList>
    </citation>
    <scope>NUCLEOTIDE SEQUENCE [LARGE SCALE GENOMIC DNA]</scope>
    <source>
        <strain evidence="2">cv. AL8/78</strain>
    </source>
</reference>
<name>A0A453KA26_AEGTS</name>
<keyword evidence="2" id="KW-1185">Reference proteome</keyword>
<reference evidence="2" key="1">
    <citation type="journal article" date="2014" name="Science">
        <title>Ancient hybridizations among the ancestral genomes of bread wheat.</title>
        <authorList>
            <consortium name="International Wheat Genome Sequencing Consortium,"/>
            <person name="Marcussen T."/>
            <person name="Sandve S.R."/>
            <person name="Heier L."/>
            <person name="Spannagl M."/>
            <person name="Pfeifer M."/>
            <person name="Jakobsen K.S."/>
            <person name="Wulff B.B."/>
            <person name="Steuernagel B."/>
            <person name="Mayer K.F."/>
            <person name="Olsen O.A."/>
        </authorList>
    </citation>
    <scope>NUCLEOTIDE SEQUENCE [LARGE SCALE GENOMIC DNA]</scope>
    <source>
        <strain evidence="2">cv. AL8/78</strain>
    </source>
</reference>
<dbReference type="Gramene" id="AET5Gv20351600.1">
    <property type="protein sequence ID" value="AET5Gv20351600.1"/>
    <property type="gene ID" value="AET5Gv20351600"/>
</dbReference>
<accession>A0A453KA26</accession>